<feature type="domain" description="C-type lectin" evidence="2">
    <location>
        <begin position="142"/>
        <end position="256"/>
    </location>
</feature>
<evidence type="ECO:0000256" key="1">
    <source>
        <dbReference type="SAM" id="SignalP"/>
    </source>
</evidence>
<gene>
    <name evidence="3" type="ORF">PoB_003316100</name>
</gene>
<organism evidence="3 4">
    <name type="scientific">Plakobranchus ocellatus</name>
    <dbReference type="NCBI Taxonomy" id="259542"/>
    <lineage>
        <taxon>Eukaryota</taxon>
        <taxon>Metazoa</taxon>
        <taxon>Spiralia</taxon>
        <taxon>Lophotrochozoa</taxon>
        <taxon>Mollusca</taxon>
        <taxon>Gastropoda</taxon>
        <taxon>Heterobranchia</taxon>
        <taxon>Euthyneura</taxon>
        <taxon>Panpulmonata</taxon>
        <taxon>Sacoglossa</taxon>
        <taxon>Placobranchoidea</taxon>
        <taxon>Plakobranchidae</taxon>
        <taxon>Plakobranchus</taxon>
    </lineage>
</organism>
<dbReference type="PROSITE" id="PS50041">
    <property type="entry name" value="C_TYPE_LECTIN_2"/>
    <property type="match status" value="1"/>
</dbReference>
<dbReference type="Pfam" id="PF00059">
    <property type="entry name" value="Lectin_C"/>
    <property type="match status" value="1"/>
</dbReference>
<dbReference type="InterPro" id="IPR016187">
    <property type="entry name" value="CTDL_fold"/>
</dbReference>
<accession>A0AAV4A603</accession>
<proteinExistence type="predicted"/>
<feature type="chain" id="PRO_5043472647" evidence="1">
    <location>
        <begin position="24"/>
        <end position="264"/>
    </location>
</feature>
<dbReference type="InterPro" id="IPR016186">
    <property type="entry name" value="C-type_lectin-like/link_sf"/>
</dbReference>
<evidence type="ECO:0000313" key="4">
    <source>
        <dbReference type="Proteomes" id="UP000735302"/>
    </source>
</evidence>
<comment type="caution">
    <text evidence="3">The sequence shown here is derived from an EMBL/GenBank/DDBJ whole genome shotgun (WGS) entry which is preliminary data.</text>
</comment>
<reference evidence="3 4" key="1">
    <citation type="journal article" date="2021" name="Elife">
        <title>Chloroplast acquisition without the gene transfer in kleptoplastic sea slugs, Plakobranchus ocellatus.</title>
        <authorList>
            <person name="Maeda T."/>
            <person name="Takahashi S."/>
            <person name="Yoshida T."/>
            <person name="Shimamura S."/>
            <person name="Takaki Y."/>
            <person name="Nagai Y."/>
            <person name="Toyoda A."/>
            <person name="Suzuki Y."/>
            <person name="Arimoto A."/>
            <person name="Ishii H."/>
            <person name="Satoh N."/>
            <person name="Nishiyama T."/>
            <person name="Hasebe M."/>
            <person name="Maruyama T."/>
            <person name="Minagawa J."/>
            <person name="Obokata J."/>
            <person name="Shigenobu S."/>
        </authorList>
    </citation>
    <scope>NUCLEOTIDE SEQUENCE [LARGE SCALE GENOMIC DNA]</scope>
</reference>
<evidence type="ECO:0000313" key="3">
    <source>
        <dbReference type="EMBL" id="GFO06656.1"/>
    </source>
</evidence>
<dbReference type="Gene3D" id="3.10.100.10">
    <property type="entry name" value="Mannose-Binding Protein A, subunit A"/>
    <property type="match status" value="1"/>
</dbReference>
<name>A0AAV4A603_9GAST</name>
<dbReference type="Proteomes" id="UP000735302">
    <property type="component" value="Unassembled WGS sequence"/>
</dbReference>
<dbReference type="AlphaFoldDB" id="A0AAV4A603"/>
<dbReference type="CDD" id="cd00037">
    <property type="entry name" value="CLECT"/>
    <property type="match status" value="1"/>
</dbReference>
<evidence type="ECO:0000259" key="2">
    <source>
        <dbReference type="PROSITE" id="PS50041"/>
    </source>
</evidence>
<dbReference type="EMBL" id="BLXT01003781">
    <property type="protein sequence ID" value="GFO06656.1"/>
    <property type="molecule type" value="Genomic_DNA"/>
</dbReference>
<keyword evidence="4" id="KW-1185">Reference proteome</keyword>
<dbReference type="InterPro" id="IPR001304">
    <property type="entry name" value="C-type_lectin-like"/>
</dbReference>
<feature type="signal peptide" evidence="1">
    <location>
        <begin position="1"/>
        <end position="23"/>
    </location>
</feature>
<sequence>MHRLCLILIVCLELLNEHGRVLSSNLAIASGKGHSFSLLSPDKVSKTTYSLSTSAWTGVASTASCALRTISKCPLSRGFLYEPVARQCTPVLWLGQGSGGTVVPPGSADAQPGNLYVKNQTSGLCPNGFEAVEYGSEGLFACILYLRTPRSYNSSTSECNRLGGYLVSVRTEEKLQMVRDLSQGFFTWVEIDDQAQEGHYRWQEDGELLTRAERNALFYLSSLSHRNNLLDCVFYRYKYHKLFNFDCSHQIMALCESRPKSIVC</sequence>
<keyword evidence="1" id="KW-0732">Signal</keyword>
<dbReference type="SUPFAM" id="SSF56436">
    <property type="entry name" value="C-type lectin-like"/>
    <property type="match status" value="1"/>
</dbReference>
<protein>
    <submittedName>
        <fullName evidence="3">C-type lectin-related protein 4</fullName>
    </submittedName>
</protein>